<dbReference type="InterPro" id="IPR003594">
    <property type="entry name" value="HATPase_dom"/>
</dbReference>
<keyword evidence="2" id="KW-0547">Nucleotide-binding</keyword>
<dbReference type="Pfam" id="PF13581">
    <property type="entry name" value="HATPase_c_2"/>
    <property type="match status" value="1"/>
</dbReference>
<dbReference type="PANTHER" id="PTHR35801">
    <property type="entry name" value="PHOSPHOSERINE PHOSPHATASE RSBX"/>
    <property type="match status" value="1"/>
</dbReference>
<dbReference type="SMART" id="SM00331">
    <property type="entry name" value="PP2C_SIG"/>
    <property type="match status" value="1"/>
</dbReference>
<dbReference type="PANTHER" id="PTHR35801:SF1">
    <property type="entry name" value="PHOSPHOSERINE PHOSPHATASE RSBX"/>
    <property type="match status" value="1"/>
</dbReference>
<comment type="caution">
    <text evidence="2">The sequence shown here is derived from an EMBL/GenBank/DDBJ whole genome shotgun (WGS) entry which is preliminary data.</text>
</comment>
<evidence type="ECO:0000313" key="3">
    <source>
        <dbReference type="Proteomes" id="UP001596157"/>
    </source>
</evidence>
<feature type="domain" description="PPM-type phosphatase" evidence="1">
    <location>
        <begin position="152"/>
        <end position="340"/>
    </location>
</feature>
<organism evidence="2 3">
    <name type="scientific">Actinokineospora guangxiensis</name>
    <dbReference type="NCBI Taxonomy" id="1490288"/>
    <lineage>
        <taxon>Bacteria</taxon>
        <taxon>Bacillati</taxon>
        <taxon>Actinomycetota</taxon>
        <taxon>Actinomycetes</taxon>
        <taxon>Pseudonocardiales</taxon>
        <taxon>Pseudonocardiaceae</taxon>
        <taxon>Actinokineospora</taxon>
    </lineage>
</organism>
<dbReference type="Gene3D" id="3.60.40.10">
    <property type="entry name" value="PPM-type phosphatase domain"/>
    <property type="match status" value="1"/>
</dbReference>
<dbReference type="InterPro" id="IPR036890">
    <property type="entry name" value="HATPase_C_sf"/>
</dbReference>
<dbReference type="InterPro" id="IPR001932">
    <property type="entry name" value="PPM-type_phosphatase-like_dom"/>
</dbReference>
<dbReference type="RefSeq" id="WP_378249803.1">
    <property type="nucleotide sequence ID" value="NZ_JBHSKF010000013.1"/>
</dbReference>
<dbReference type="GO" id="GO:0005524">
    <property type="term" value="F:ATP binding"/>
    <property type="evidence" value="ECO:0007669"/>
    <property type="project" value="UniProtKB-KW"/>
</dbReference>
<gene>
    <name evidence="2" type="ORF">ACFPM7_23005</name>
</gene>
<dbReference type="Pfam" id="PF07228">
    <property type="entry name" value="SpoIIE"/>
    <property type="match status" value="1"/>
</dbReference>
<proteinExistence type="predicted"/>
<accession>A0ABW0EV30</accession>
<evidence type="ECO:0000259" key="1">
    <source>
        <dbReference type="SMART" id="SM00331"/>
    </source>
</evidence>
<dbReference type="Proteomes" id="UP001596157">
    <property type="component" value="Unassembled WGS sequence"/>
</dbReference>
<protein>
    <submittedName>
        <fullName evidence="2">ATP-binding protein</fullName>
    </submittedName>
</protein>
<keyword evidence="3" id="KW-1185">Reference proteome</keyword>
<dbReference type="EMBL" id="JBHSKF010000013">
    <property type="protein sequence ID" value="MFC5289935.1"/>
    <property type="molecule type" value="Genomic_DNA"/>
</dbReference>
<dbReference type="InterPro" id="IPR036457">
    <property type="entry name" value="PPM-type-like_dom_sf"/>
</dbReference>
<sequence>MAAPVTDRVITADEGQWLVMEERSAVGAARRQAQSLAHSAGFSDERVAGVGLAVTELGTNLVKHAQRGLLLMRRVRVDDEVTIEVVAVDRGPGMADLDAALRDGHSTAGTLGVGLGTVERQADRLRAVSEPGVGTVLAATFHGDRQAPPGRSVAGLVRALGSEPTCGDQFAARQEGDRVTLMLCDGSGHGPLAADAAYAAVRAFNDGPTDPPEVVVRRVHTALSGSRGGAVSIADLHYDQGVVRFCGVGNVAGSVSTESTKRMMVSVPGIVGYHLPKVRTFDYELPPDGVVVLHTDGISAKWDLSGRRGLLSRDALLIAATLLRDAAGHRDDAGVLVGRRPAP</sequence>
<dbReference type="Gene3D" id="3.30.565.10">
    <property type="entry name" value="Histidine kinase-like ATPase, C-terminal domain"/>
    <property type="match status" value="1"/>
</dbReference>
<name>A0ABW0EV30_9PSEU</name>
<dbReference type="CDD" id="cd16934">
    <property type="entry name" value="HATPase_RsbT-like"/>
    <property type="match status" value="1"/>
</dbReference>
<reference evidence="3" key="1">
    <citation type="journal article" date="2019" name="Int. J. Syst. Evol. Microbiol.">
        <title>The Global Catalogue of Microorganisms (GCM) 10K type strain sequencing project: providing services to taxonomists for standard genome sequencing and annotation.</title>
        <authorList>
            <consortium name="The Broad Institute Genomics Platform"/>
            <consortium name="The Broad Institute Genome Sequencing Center for Infectious Disease"/>
            <person name="Wu L."/>
            <person name="Ma J."/>
        </authorList>
    </citation>
    <scope>NUCLEOTIDE SEQUENCE [LARGE SCALE GENOMIC DNA]</scope>
    <source>
        <strain evidence="3">CCUG 59778</strain>
    </source>
</reference>
<keyword evidence="2" id="KW-0067">ATP-binding</keyword>
<dbReference type="SUPFAM" id="SSF81606">
    <property type="entry name" value="PP2C-like"/>
    <property type="match status" value="1"/>
</dbReference>
<dbReference type="InterPro" id="IPR039248">
    <property type="entry name" value="Ptase_RsbX"/>
</dbReference>
<dbReference type="SUPFAM" id="SSF55874">
    <property type="entry name" value="ATPase domain of HSP90 chaperone/DNA topoisomerase II/histidine kinase"/>
    <property type="match status" value="1"/>
</dbReference>
<evidence type="ECO:0000313" key="2">
    <source>
        <dbReference type="EMBL" id="MFC5289935.1"/>
    </source>
</evidence>